<evidence type="ECO:0000256" key="7">
    <source>
        <dbReference type="ARBA" id="ARBA00022927"/>
    </source>
</evidence>
<dbReference type="GO" id="GO:0031992">
    <property type="term" value="F:energy transducer activity"/>
    <property type="evidence" value="ECO:0007669"/>
    <property type="project" value="InterPro"/>
</dbReference>
<dbReference type="GO" id="GO:0098797">
    <property type="term" value="C:plasma membrane protein complex"/>
    <property type="evidence" value="ECO:0007669"/>
    <property type="project" value="TreeGrafter"/>
</dbReference>
<name>A0A0C1YAC4_9BURK</name>
<accession>A0A0C1YAC4</accession>
<organism evidence="13 14">
    <name type="scientific">Noviherbaspirillum autotrophicum</name>
    <dbReference type="NCBI Taxonomy" id="709839"/>
    <lineage>
        <taxon>Bacteria</taxon>
        <taxon>Pseudomonadati</taxon>
        <taxon>Pseudomonadota</taxon>
        <taxon>Betaproteobacteria</taxon>
        <taxon>Burkholderiales</taxon>
        <taxon>Oxalobacteraceae</taxon>
        <taxon>Noviherbaspirillum</taxon>
    </lineage>
</organism>
<dbReference type="AlphaFoldDB" id="A0A0C1YAC4"/>
<evidence type="ECO:0000256" key="6">
    <source>
        <dbReference type="ARBA" id="ARBA00022692"/>
    </source>
</evidence>
<keyword evidence="7 10" id="KW-0653">Protein transport</keyword>
<evidence type="ECO:0000256" key="3">
    <source>
        <dbReference type="ARBA" id="ARBA00022448"/>
    </source>
</evidence>
<evidence type="ECO:0000256" key="4">
    <source>
        <dbReference type="ARBA" id="ARBA00022475"/>
    </source>
</evidence>
<evidence type="ECO:0000259" key="12">
    <source>
        <dbReference type="PROSITE" id="PS52015"/>
    </source>
</evidence>
<dbReference type="PRINTS" id="PR01374">
    <property type="entry name" value="TONBPROTEIN"/>
</dbReference>
<dbReference type="Pfam" id="PF03544">
    <property type="entry name" value="TonB_C"/>
    <property type="match status" value="1"/>
</dbReference>
<sequence>MRLSIVIGMHLTLAAWAWHTQLDAPAEPAPLPMVVRAIALSAPPPQEPPRPIAPQAKPRIPSPKPLPPATARPAAPAQQTAMQTAASTAQQTPANVAAAPQPSAPVMEQASPSPVPMPVTAARFDAAYLQNPAPVYPRLARKSREEGKVLLLVQVSASGEADNVQLKQTCGFPRLDEAAMDAVRKWRFIPARRGAESVAASVVVPIVFRLEG</sequence>
<evidence type="ECO:0000256" key="2">
    <source>
        <dbReference type="ARBA" id="ARBA00006555"/>
    </source>
</evidence>
<keyword evidence="5 10" id="KW-0997">Cell inner membrane</keyword>
<feature type="compositionally biased region" description="Pro residues" evidence="11">
    <location>
        <begin position="42"/>
        <end position="52"/>
    </location>
</feature>
<dbReference type="PROSITE" id="PS52015">
    <property type="entry name" value="TONB_CTD"/>
    <property type="match status" value="1"/>
</dbReference>
<keyword evidence="8" id="KW-1133">Transmembrane helix</keyword>
<dbReference type="EMBL" id="JWJG01000028">
    <property type="protein sequence ID" value="KIF83923.1"/>
    <property type="molecule type" value="Genomic_DNA"/>
</dbReference>
<keyword evidence="3 10" id="KW-0813">Transport</keyword>
<keyword evidence="9" id="KW-0472">Membrane</keyword>
<feature type="compositionally biased region" description="Pro residues" evidence="11">
    <location>
        <begin position="60"/>
        <end position="70"/>
    </location>
</feature>
<evidence type="ECO:0000256" key="1">
    <source>
        <dbReference type="ARBA" id="ARBA00004383"/>
    </source>
</evidence>
<feature type="region of interest" description="Disordered" evidence="11">
    <location>
        <begin position="42"/>
        <end position="115"/>
    </location>
</feature>
<dbReference type="SUPFAM" id="SSF74653">
    <property type="entry name" value="TolA/TonB C-terminal domain"/>
    <property type="match status" value="1"/>
</dbReference>
<reference evidence="13 14" key="1">
    <citation type="submission" date="2014-12" db="EMBL/GenBank/DDBJ databases">
        <title>Denitrispirillum autotrophicum gen. nov., sp. nov., Denitrifying, Facultatively Autotrophic Bacteria Isolated from Rice Paddy Soil.</title>
        <authorList>
            <person name="Ishii S."/>
            <person name="Ashida N."/>
            <person name="Ohno H."/>
            <person name="Otsuka S."/>
            <person name="Yokota A."/>
            <person name="Senoo K."/>
        </authorList>
    </citation>
    <scope>NUCLEOTIDE SEQUENCE [LARGE SCALE GENOMIC DNA]</scope>
    <source>
        <strain evidence="13 14">TSA66</strain>
    </source>
</reference>
<dbReference type="STRING" id="709839.TSA66_22255"/>
<dbReference type="InterPro" id="IPR006260">
    <property type="entry name" value="TonB/TolA_C"/>
</dbReference>
<dbReference type="InterPro" id="IPR051045">
    <property type="entry name" value="TonB-dependent_transducer"/>
</dbReference>
<proteinExistence type="inferred from homology"/>
<dbReference type="PANTHER" id="PTHR33446">
    <property type="entry name" value="PROTEIN TONB-RELATED"/>
    <property type="match status" value="1"/>
</dbReference>
<dbReference type="InterPro" id="IPR003538">
    <property type="entry name" value="TonB"/>
</dbReference>
<dbReference type="GO" id="GO:0015031">
    <property type="term" value="P:protein transport"/>
    <property type="evidence" value="ECO:0007669"/>
    <property type="project" value="UniProtKB-UniRule"/>
</dbReference>
<feature type="compositionally biased region" description="Low complexity" evidence="11">
    <location>
        <begin position="71"/>
        <end position="94"/>
    </location>
</feature>
<comment type="subcellular location">
    <subcellularLocation>
        <location evidence="1 10">Cell inner membrane</location>
        <topology evidence="1 10">Single-pass membrane protein</topology>
        <orientation evidence="1 10">Periplasmic side</orientation>
    </subcellularLocation>
</comment>
<evidence type="ECO:0000256" key="8">
    <source>
        <dbReference type="ARBA" id="ARBA00022989"/>
    </source>
</evidence>
<comment type="function">
    <text evidence="10">Interacts with outer membrane receptor proteins that carry out high-affinity binding and energy dependent uptake into the periplasmic space of specific substrates. It could act to transduce energy from the cytoplasmic membrane to specific energy-requiring processes in the outer membrane, resulting in the release into the periplasm of ligands bound by these outer membrane proteins.</text>
</comment>
<keyword evidence="14" id="KW-1185">Reference proteome</keyword>
<evidence type="ECO:0000313" key="14">
    <source>
        <dbReference type="Proteomes" id="UP000031572"/>
    </source>
</evidence>
<feature type="domain" description="TonB C-terminal" evidence="12">
    <location>
        <begin position="121"/>
        <end position="212"/>
    </location>
</feature>
<evidence type="ECO:0000313" key="13">
    <source>
        <dbReference type="EMBL" id="KIF83923.1"/>
    </source>
</evidence>
<evidence type="ECO:0000256" key="5">
    <source>
        <dbReference type="ARBA" id="ARBA00022519"/>
    </source>
</evidence>
<dbReference type="Gene3D" id="3.30.1150.10">
    <property type="match status" value="1"/>
</dbReference>
<dbReference type="NCBIfam" id="TIGR01352">
    <property type="entry name" value="tonB_Cterm"/>
    <property type="match status" value="1"/>
</dbReference>
<comment type="caution">
    <text evidence="13">The sequence shown here is derived from an EMBL/GenBank/DDBJ whole genome shotgun (WGS) entry which is preliminary data.</text>
</comment>
<evidence type="ECO:0000256" key="11">
    <source>
        <dbReference type="SAM" id="MobiDB-lite"/>
    </source>
</evidence>
<keyword evidence="6" id="KW-0812">Transmembrane</keyword>
<evidence type="ECO:0000256" key="9">
    <source>
        <dbReference type="ARBA" id="ARBA00023136"/>
    </source>
</evidence>
<dbReference type="PANTHER" id="PTHR33446:SF2">
    <property type="entry name" value="PROTEIN TONB"/>
    <property type="match status" value="1"/>
</dbReference>
<dbReference type="GO" id="GO:0015891">
    <property type="term" value="P:siderophore transport"/>
    <property type="evidence" value="ECO:0007669"/>
    <property type="project" value="InterPro"/>
</dbReference>
<comment type="similarity">
    <text evidence="2 10">Belongs to the TonB family.</text>
</comment>
<dbReference type="GO" id="GO:0055085">
    <property type="term" value="P:transmembrane transport"/>
    <property type="evidence" value="ECO:0007669"/>
    <property type="project" value="InterPro"/>
</dbReference>
<keyword evidence="10" id="KW-0735">Signal-anchor</keyword>
<keyword evidence="4 10" id="KW-1003">Cell membrane</keyword>
<dbReference type="Proteomes" id="UP000031572">
    <property type="component" value="Unassembled WGS sequence"/>
</dbReference>
<protein>
    <recommendedName>
        <fullName evidence="10">Protein TonB</fullName>
    </recommendedName>
</protein>
<evidence type="ECO:0000256" key="10">
    <source>
        <dbReference type="RuleBase" id="RU362123"/>
    </source>
</evidence>
<dbReference type="GO" id="GO:0030288">
    <property type="term" value="C:outer membrane-bounded periplasmic space"/>
    <property type="evidence" value="ECO:0007669"/>
    <property type="project" value="InterPro"/>
</dbReference>
<dbReference type="InterPro" id="IPR037682">
    <property type="entry name" value="TonB_C"/>
</dbReference>
<gene>
    <name evidence="13" type="ORF">TSA66_22255</name>
</gene>